<dbReference type="EMBL" id="LJZV01000016">
    <property type="protein sequence ID" value="KZD90456.1"/>
    <property type="molecule type" value="Genomic_DNA"/>
</dbReference>
<reference evidence="4 7" key="1">
    <citation type="submission" date="2014-12" db="EMBL/GenBank/DDBJ databases">
        <title>Comparative genome analysis of Bacillus coagulans HM-08, Clostridium butyricum HM-68, Bacillus subtilis HM-66 and Bacillus licheniformis BL-09.</title>
        <authorList>
            <person name="Zhang H."/>
        </authorList>
    </citation>
    <scope>NUCLEOTIDE SEQUENCE [LARGE SCALE GENOMIC DNA]</scope>
    <source>
        <strain evidence="4 7">HM-66</strain>
    </source>
</reference>
<organism evidence="4 7">
    <name type="scientific">Bacillus subtilis</name>
    <dbReference type="NCBI Taxonomy" id="1423"/>
    <lineage>
        <taxon>Bacteria</taxon>
        <taxon>Bacillati</taxon>
        <taxon>Bacillota</taxon>
        <taxon>Bacilli</taxon>
        <taxon>Bacillales</taxon>
        <taxon>Bacillaceae</taxon>
        <taxon>Bacillus</taxon>
    </lineage>
</organism>
<feature type="transmembrane region" description="Helical" evidence="2">
    <location>
        <begin position="15"/>
        <end position="37"/>
    </location>
</feature>
<dbReference type="AlphaFoldDB" id="A0A0C3G3Y1"/>
<evidence type="ECO:0000313" key="7">
    <source>
        <dbReference type="Proteomes" id="UP000032247"/>
    </source>
</evidence>
<dbReference type="Gene3D" id="3.40.50.720">
    <property type="entry name" value="NAD(P)-binding Rossmann-like Domain"/>
    <property type="match status" value="1"/>
</dbReference>
<dbReference type="STRING" id="483913.AN935_15715"/>
<dbReference type="GO" id="GO:0006813">
    <property type="term" value="P:potassium ion transport"/>
    <property type="evidence" value="ECO:0007669"/>
    <property type="project" value="InterPro"/>
</dbReference>
<feature type="domain" description="RCK N-terminal" evidence="3">
    <location>
        <begin position="114"/>
        <end position="238"/>
    </location>
</feature>
<comment type="subcellular location">
    <subcellularLocation>
        <location evidence="1">Cell membrane</location>
        <topology evidence="1">Multi-pass membrane protein</topology>
    </subcellularLocation>
</comment>
<dbReference type="SUPFAM" id="SSF51735">
    <property type="entry name" value="NAD(P)-binding Rossmann-fold domains"/>
    <property type="match status" value="1"/>
</dbReference>
<dbReference type="EMBL" id="JXBC01000013">
    <property type="protein sequence ID" value="KIU05311.1"/>
    <property type="molecule type" value="Genomic_DNA"/>
</dbReference>
<sequence>MKSNRIFISWLRWPLFIRIGVIILCLILLFGQIIYILEPKQFTSVFEGIWWAVVTVSTVGYGDYVPHTPLGQAAGILLILSGASFVTAYFATLSAAAFSRQHRYIEGKVAYKGRDHIILIGWNEKTNRLLKDLQLAAPSKTVVLIDESLTEGPLIENVHFIRGHAADDGTLKRANITEAESVMITADQYKSETDADMLSVLTLLSVKGLNPLAYCIVEILTDRFVTNAERAGANQIIGTSEFISRAMLQHYQVKLRPPKQQNGIKLTLDQHVELLAVPDELKGAAYKTCVLYFLDHNTTIIGVQKEEGPMISPPLTYKVLETDQFLAI</sequence>
<dbReference type="GO" id="GO:0005886">
    <property type="term" value="C:plasma membrane"/>
    <property type="evidence" value="ECO:0007669"/>
    <property type="project" value="UniProtKB-SubCell"/>
</dbReference>
<dbReference type="PANTHER" id="PTHR43833:SF9">
    <property type="entry name" value="POTASSIUM CHANNEL PROTEIN YUGO-RELATED"/>
    <property type="match status" value="1"/>
</dbReference>
<keyword evidence="2" id="KW-1133">Transmembrane helix</keyword>
<evidence type="ECO:0000256" key="2">
    <source>
        <dbReference type="SAM" id="Phobius"/>
    </source>
</evidence>
<reference evidence="5 8" key="2">
    <citation type="submission" date="2015-09" db="EMBL/GenBank/DDBJ databases">
        <title>Spore heat resistance.</title>
        <authorList>
            <person name="Boekhorst J."/>
            <person name="Berendsen E.M."/>
            <person name="Wells-Bennik M.H."/>
            <person name="Kuipers O.P."/>
        </authorList>
    </citation>
    <scope>NUCLEOTIDE SEQUENCE [LARGE SCALE GENOMIC DNA]</scope>
    <source>
        <strain evidence="5 8">B4122</strain>
    </source>
</reference>
<dbReference type="Proteomes" id="UP000032247">
    <property type="component" value="Unassembled WGS sequence"/>
</dbReference>
<evidence type="ECO:0000313" key="4">
    <source>
        <dbReference type="EMBL" id="KIU05311.1"/>
    </source>
</evidence>
<dbReference type="Proteomes" id="UP001214898">
    <property type="component" value="Chromosome"/>
</dbReference>
<dbReference type="InterPro" id="IPR003148">
    <property type="entry name" value="RCK_N"/>
</dbReference>
<dbReference type="Gene3D" id="1.10.287.70">
    <property type="match status" value="1"/>
</dbReference>
<keyword evidence="6" id="KW-0813">Transport</keyword>
<gene>
    <name evidence="6" type="primary">kbfO</name>
    <name evidence="6" type="synonym">yugO</name>
    <name evidence="5" type="ORF">B4122_3377</name>
    <name evidence="6" type="ORF">P5633_08295</name>
    <name evidence="4" type="ORF">SC09_contig4orf00052</name>
</gene>
<feature type="transmembrane region" description="Helical" evidence="2">
    <location>
        <begin position="44"/>
        <end position="62"/>
    </location>
</feature>
<dbReference type="PROSITE" id="PS51201">
    <property type="entry name" value="RCK_N"/>
    <property type="match status" value="1"/>
</dbReference>
<evidence type="ECO:0000259" key="3">
    <source>
        <dbReference type="PROSITE" id="PS51201"/>
    </source>
</evidence>
<dbReference type="InterPro" id="IPR050721">
    <property type="entry name" value="Trk_Ktr_HKT_K-transport"/>
</dbReference>
<keyword evidence="6" id="KW-0407">Ion channel</keyword>
<dbReference type="Pfam" id="PF07885">
    <property type="entry name" value="Ion_trans_2"/>
    <property type="match status" value="1"/>
</dbReference>
<dbReference type="InterPro" id="IPR036291">
    <property type="entry name" value="NAD(P)-bd_dom_sf"/>
</dbReference>
<accession>A0A0C3G3Y1</accession>
<protein>
    <submittedName>
        <fullName evidence="6">Potassium channel protein KbfO</fullName>
    </submittedName>
    <submittedName>
        <fullName evidence="5">YugO</fullName>
    </submittedName>
</protein>
<feature type="transmembrane region" description="Helical" evidence="2">
    <location>
        <begin position="74"/>
        <end position="98"/>
    </location>
</feature>
<dbReference type="PANTHER" id="PTHR43833">
    <property type="entry name" value="POTASSIUM CHANNEL PROTEIN 2-RELATED-RELATED"/>
    <property type="match status" value="1"/>
</dbReference>
<reference evidence="6" key="3">
    <citation type="submission" date="2023-03" db="EMBL/GenBank/DDBJ databases">
        <title>Complete genome sequences of 52 Bacillus and Priestia strains isolated from West-African fermentations and 26 reference strains from the DSMZ collection.</title>
        <authorList>
            <person name="Wiedenbein E.S."/>
            <person name="Canoy T.S."/>
            <person name="Hui Y."/>
            <person name="Parkouda C."/>
            <person name="Dawende C."/>
            <person name="Ametefe E."/>
            <person name="Jespersen L."/>
            <person name="Nielsen D.S."/>
        </authorList>
    </citation>
    <scope>NUCLEOTIDE SEQUENCE</scope>
    <source>
        <strain evidence="6">PRO56</strain>
    </source>
</reference>
<keyword evidence="2" id="KW-0812">Transmembrane</keyword>
<dbReference type="Pfam" id="PF02254">
    <property type="entry name" value="TrkA_N"/>
    <property type="match status" value="1"/>
</dbReference>
<evidence type="ECO:0000313" key="8">
    <source>
        <dbReference type="Proteomes" id="UP000076442"/>
    </source>
</evidence>
<dbReference type="RefSeq" id="WP_017695509.1">
    <property type="nucleotide sequence ID" value="NZ_CP015222.1"/>
</dbReference>
<dbReference type="EMBL" id="CP120576">
    <property type="protein sequence ID" value="WEY86104.1"/>
    <property type="molecule type" value="Genomic_DNA"/>
</dbReference>
<evidence type="ECO:0000256" key="1">
    <source>
        <dbReference type="ARBA" id="ARBA00004651"/>
    </source>
</evidence>
<evidence type="ECO:0000313" key="5">
    <source>
        <dbReference type="EMBL" id="KZD90456.1"/>
    </source>
</evidence>
<keyword evidence="2" id="KW-0472">Membrane</keyword>
<dbReference type="GO" id="GO:0034220">
    <property type="term" value="P:monoatomic ion transmembrane transport"/>
    <property type="evidence" value="ECO:0007669"/>
    <property type="project" value="UniProtKB-KW"/>
</dbReference>
<dbReference type="PATRIC" id="fig|1423.173.peg.3842"/>
<dbReference type="Proteomes" id="UP000076442">
    <property type="component" value="Unassembled WGS sequence"/>
</dbReference>
<name>A0A0C3G3Y1_BACIU</name>
<proteinExistence type="predicted"/>
<dbReference type="SUPFAM" id="SSF81324">
    <property type="entry name" value="Voltage-gated potassium channels"/>
    <property type="match status" value="1"/>
</dbReference>
<keyword evidence="6" id="KW-0406">Ion transport</keyword>
<dbReference type="InterPro" id="IPR013099">
    <property type="entry name" value="K_chnl_dom"/>
</dbReference>
<evidence type="ECO:0000313" key="6">
    <source>
        <dbReference type="EMBL" id="WEY86104.1"/>
    </source>
</evidence>
<dbReference type="PRINTS" id="PR00169">
    <property type="entry name" value="KCHANNEL"/>
</dbReference>